<dbReference type="Proteomes" id="UP000216885">
    <property type="component" value="Unassembled WGS sequence"/>
</dbReference>
<evidence type="ECO:0000256" key="1">
    <source>
        <dbReference type="ARBA" id="ARBA00023015"/>
    </source>
</evidence>
<dbReference type="EMBL" id="NEVQ01000012">
    <property type="protein sequence ID" value="OZI57718.1"/>
    <property type="molecule type" value="Genomic_DNA"/>
</dbReference>
<gene>
    <name evidence="5" type="ORF">CAL20_10120</name>
</gene>
<keyword evidence="6" id="KW-1185">Reference proteome</keyword>
<keyword evidence="2" id="KW-0238">DNA-binding</keyword>
<dbReference type="GO" id="GO:0006355">
    <property type="term" value="P:regulation of DNA-templated transcription"/>
    <property type="evidence" value="ECO:0007669"/>
    <property type="project" value="UniProtKB-ARBA"/>
</dbReference>
<dbReference type="InterPro" id="IPR002577">
    <property type="entry name" value="HTH_HxlR"/>
</dbReference>
<dbReference type="PANTHER" id="PTHR33204:SF39">
    <property type="entry name" value="TRANSCRIPTIONAL REGULATORY PROTEIN"/>
    <property type="match status" value="1"/>
</dbReference>
<keyword evidence="1" id="KW-0805">Transcription regulation</keyword>
<dbReference type="Pfam" id="PF01638">
    <property type="entry name" value="HxlR"/>
    <property type="match status" value="1"/>
</dbReference>
<dbReference type="SUPFAM" id="SSF46785">
    <property type="entry name" value="Winged helix' DNA-binding domain"/>
    <property type="match status" value="1"/>
</dbReference>
<dbReference type="GO" id="GO:0003677">
    <property type="term" value="F:DNA binding"/>
    <property type="evidence" value="ECO:0007669"/>
    <property type="project" value="UniProtKB-KW"/>
</dbReference>
<dbReference type="CDD" id="cd00090">
    <property type="entry name" value="HTH_ARSR"/>
    <property type="match status" value="1"/>
</dbReference>
<dbReference type="AlphaFoldDB" id="A0A261U712"/>
<dbReference type="RefSeq" id="WP_094837772.1">
    <property type="nucleotide sequence ID" value="NZ_NEVQ01000012.1"/>
</dbReference>
<evidence type="ECO:0000256" key="2">
    <source>
        <dbReference type="ARBA" id="ARBA00023125"/>
    </source>
</evidence>
<organism evidence="5 6">
    <name type="scientific">Bordetella genomosp. 4</name>
    <dbReference type="NCBI Taxonomy" id="463044"/>
    <lineage>
        <taxon>Bacteria</taxon>
        <taxon>Pseudomonadati</taxon>
        <taxon>Pseudomonadota</taxon>
        <taxon>Betaproteobacteria</taxon>
        <taxon>Burkholderiales</taxon>
        <taxon>Alcaligenaceae</taxon>
        <taxon>Bordetella</taxon>
    </lineage>
</organism>
<proteinExistence type="predicted"/>
<protein>
    <submittedName>
        <fullName evidence="5">Transcriptional regulator</fullName>
    </submittedName>
</protein>
<reference evidence="5 6" key="1">
    <citation type="submission" date="2017-05" db="EMBL/GenBank/DDBJ databases">
        <title>Complete and WGS of Bordetella genogroups.</title>
        <authorList>
            <person name="Spilker T."/>
            <person name="LiPuma J."/>
        </authorList>
    </citation>
    <scope>NUCLEOTIDE SEQUENCE [LARGE SCALE GENOMIC DNA]</scope>
    <source>
        <strain evidence="5 6">AU9919</strain>
    </source>
</reference>
<keyword evidence="3" id="KW-0804">Transcription</keyword>
<name>A0A261U712_9BORD</name>
<dbReference type="PROSITE" id="PS51118">
    <property type="entry name" value="HTH_HXLR"/>
    <property type="match status" value="1"/>
</dbReference>
<comment type="caution">
    <text evidence="5">The sequence shown here is derived from an EMBL/GenBank/DDBJ whole genome shotgun (WGS) entry which is preliminary data.</text>
</comment>
<dbReference type="Gene3D" id="1.10.10.10">
    <property type="entry name" value="Winged helix-like DNA-binding domain superfamily/Winged helix DNA-binding domain"/>
    <property type="match status" value="1"/>
</dbReference>
<dbReference type="PANTHER" id="PTHR33204">
    <property type="entry name" value="TRANSCRIPTIONAL REGULATOR, MARR FAMILY"/>
    <property type="match status" value="1"/>
</dbReference>
<feature type="domain" description="HTH hxlR-type" evidence="4">
    <location>
        <begin position="22"/>
        <end position="126"/>
    </location>
</feature>
<accession>A0A261U712</accession>
<dbReference type="InterPro" id="IPR036390">
    <property type="entry name" value="WH_DNA-bd_sf"/>
</dbReference>
<sequence>MSIDFVKHARVRAKLAAVQPPDPRIQALVNEVIARVADKWTMIILDVLAEHGPLRFTQLAGKVSGISQKMLTQTLREMEREGLVIRTVFPVVPPKVEYQLTDLGLSLGAAFCGVWVWAEQSLEAIERSRAAYDQRNGKRGS</sequence>
<evidence type="ECO:0000313" key="6">
    <source>
        <dbReference type="Proteomes" id="UP000216885"/>
    </source>
</evidence>
<dbReference type="InterPro" id="IPR036388">
    <property type="entry name" value="WH-like_DNA-bd_sf"/>
</dbReference>
<evidence type="ECO:0000313" key="5">
    <source>
        <dbReference type="EMBL" id="OZI57718.1"/>
    </source>
</evidence>
<evidence type="ECO:0000256" key="3">
    <source>
        <dbReference type="ARBA" id="ARBA00023163"/>
    </source>
</evidence>
<evidence type="ECO:0000259" key="4">
    <source>
        <dbReference type="PROSITE" id="PS51118"/>
    </source>
</evidence>
<dbReference type="InterPro" id="IPR011991">
    <property type="entry name" value="ArsR-like_HTH"/>
</dbReference>